<sequence length="109" mass="12541">MSNDYLAVFLYRWDDANDVRDASTVGFGEQRQIQQHYPSTVIGVATRPVGEPIDHHEGTPEYEDRTEREFREHVREVADDVRWFNTPLQCDTEDLVTPAQSTTGTERGD</sequence>
<accession>A0A1H8RUK5</accession>
<protein>
    <submittedName>
        <fullName evidence="2">Uncharacterized protein</fullName>
    </submittedName>
</protein>
<keyword evidence="3" id="KW-1185">Reference proteome</keyword>
<name>A0A1H8RUK5_9EURY</name>
<feature type="region of interest" description="Disordered" evidence="1">
    <location>
        <begin position="48"/>
        <end position="67"/>
    </location>
</feature>
<dbReference type="AlphaFoldDB" id="A0A1H8RUK5"/>
<organism evidence="2 3">
    <name type="scientific">Halorientalis persicus</name>
    <dbReference type="NCBI Taxonomy" id="1367881"/>
    <lineage>
        <taxon>Archaea</taxon>
        <taxon>Methanobacteriati</taxon>
        <taxon>Methanobacteriota</taxon>
        <taxon>Stenosarchaea group</taxon>
        <taxon>Halobacteria</taxon>
        <taxon>Halobacteriales</taxon>
        <taxon>Haloarculaceae</taxon>
        <taxon>Halorientalis</taxon>
    </lineage>
</organism>
<dbReference type="EMBL" id="FOCX01000017">
    <property type="protein sequence ID" value="SEO70042.1"/>
    <property type="molecule type" value="Genomic_DNA"/>
</dbReference>
<gene>
    <name evidence="2" type="ORF">SAMN05216388_101739</name>
</gene>
<reference evidence="3" key="1">
    <citation type="submission" date="2016-10" db="EMBL/GenBank/DDBJ databases">
        <authorList>
            <person name="Varghese N."/>
            <person name="Submissions S."/>
        </authorList>
    </citation>
    <scope>NUCLEOTIDE SEQUENCE [LARGE SCALE GENOMIC DNA]</scope>
    <source>
        <strain evidence="3">IBRC-M 10043</strain>
    </source>
</reference>
<evidence type="ECO:0000313" key="2">
    <source>
        <dbReference type="EMBL" id="SEO70042.1"/>
    </source>
</evidence>
<dbReference type="Proteomes" id="UP000198775">
    <property type="component" value="Unassembled WGS sequence"/>
</dbReference>
<evidence type="ECO:0000256" key="1">
    <source>
        <dbReference type="SAM" id="MobiDB-lite"/>
    </source>
</evidence>
<feature type="compositionally biased region" description="Basic and acidic residues" evidence="1">
    <location>
        <begin position="52"/>
        <end position="67"/>
    </location>
</feature>
<dbReference type="RefSeq" id="WP_092662028.1">
    <property type="nucleotide sequence ID" value="NZ_FOCX01000017.1"/>
</dbReference>
<evidence type="ECO:0000313" key="3">
    <source>
        <dbReference type="Proteomes" id="UP000198775"/>
    </source>
</evidence>
<proteinExistence type="predicted"/>